<evidence type="ECO:0000313" key="8">
    <source>
        <dbReference type="EMBL" id="EDS33394.1"/>
    </source>
</evidence>
<dbReference type="InterPro" id="IPR013087">
    <property type="entry name" value="Znf_C2H2_type"/>
</dbReference>
<dbReference type="KEGG" id="cqu:CpipJ_CPIJ009782"/>
<keyword evidence="1" id="KW-0479">Metal-binding</keyword>
<feature type="domain" description="C2H2-type" evidence="7">
    <location>
        <begin position="639"/>
        <end position="666"/>
    </location>
</feature>
<dbReference type="PROSITE" id="PS00028">
    <property type="entry name" value="ZINC_FINGER_C2H2_1"/>
    <property type="match status" value="11"/>
</dbReference>
<dbReference type="Pfam" id="PF13912">
    <property type="entry name" value="zf-C2H2_6"/>
    <property type="match status" value="3"/>
</dbReference>
<dbReference type="VEuPathDB" id="VectorBase:CPIJ009782"/>
<dbReference type="OrthoDB" id="7758429at2759"/>
<dbReference type="PANTHER" id="PTHR24379:SF121">
    <property type="entry name" value="C2H2-TYPE DOMAIN-CONTAINING PROTEIN"/>
    <property type="match status" value="1"/>
</dbReference>
<accession>B0WRJ6</accession>
<feature type="domain" description="C2H2-type" evidence="7">
    <location>
        <begin position="328"/>
        <end position="355"/>
    </location>
</feature>
<dbReference type="SUPFAM" id="SSF57667">
    <property type="entry name" value="beta-beta-alpha zinc fingers"/>
    <property type="match status" value="5"/>
</dbReference>
<reference evidence="8" key="1">
    <citation type="submission" date="2007-03" db="EMBL/GenBank/DDBJ databases">
        <title>Annotation of Culex pipiens quinquefasciatus.</title>
        <authorList>
            <consortium name="The Broad Institute Genome Sequencing Platform"/>
            <person name="Atkinson P.W."/>
            <person name="Hemingway J."/>
            <person name="Christensen B.M."/>
            <person name="Higgs S."/>
            <person name="Kodira C."/>
            <person name="Hannick L."/>
            <person name="Megy K."/>
            <person name="O'Leary S."/>
            <person name="Pearson M."/>
            <person name="Haas B.J."/>
            <person name="Mauceli E."/>
            <person name="Wortman J.R."/>
            <person name="Lee N.H."/>
            <person name="Guigo R."/>
            <person name="Stanke M."/>
            <person name="Alvarado L."/>
            <person name="Amedeo P."/>
            <person name="Antoine C.H."/>
            <person name="Arensburger P."/>
            <person name="Bidwell S.L."/>
            <person name="Crawford M."/>
            <person name="Camaro F."/>
            <person name="Devon K."/>
            <person name="Engels R."/>
            <person name="Hammond M."/>
            <person name="Howarth C."/>
            <person name="Koehrsen M."/>
            <person name="Lawson D."/>
            <person name="Montgomery P."/>
            <person name="Nene V."/>
            <person name="Nusbaum C."/>
            <person name="Puiu D."/>
            <person name="Romero-Severson J."/>
            <person name="Severson D.W."/>
            <person name="Shumway M."/>
            <person name="Sisk P."/>
            <person name="Stolte C."/>
            <person name="Zeng Q."/>
            <person name="Eisenstadt E."/>
            <person name="Fraser-Liggett C."/>
            <person name="Strausberg R."/>
            <person name="Galagan J."/>
            <person name="Birren B."/>
            <person name="Collins F.H."/>
        </authorList>
    </citation>
    <scope>NUCLEOTIDE SEQUENCE [LARGE SCALE GENOMIC DNA]</scope>
    <source>
        <strain evidence="8">JHB</strain>
    </source>
</reference>
<dbReference type="PANTHER" id="PTHR24379">
    <property type="entry name" value="KRAB AND ZINC FINGER DOMAIN-CONTAINING"/>
    <property type="match status" value="1"/>
</dbReference>
<evidence type="ECO:0000259" key="7">
    <source>
        <dbReference type="PROSITE" id="PS50157"/>
    </source>
</evidence>
<dbReference type="eggNOG" id="KOG1721">
    <property type="taxonomic scope" value="Eukaryota"/>
</dbReference>
<dbReference type="EMBL" id="DS232056">
    <property type="protein sequence ID" value="EDS33394.1"/>
    <property type="molecule type" value="Genomic_DNA"/>
</dbReference>
<dbReference type="InParanoid" id="B0WRJ6"/>
<name>B0WRJ6_CULQU</name>
<keyword evidence="2" id="KW-0677">Repeat</keyword>
<feature type="compositionally biased region" description="Polar residues" evidence="6">
    <location>
        <begin position="1"/>
        <end position="12"/>
    </location>
</feature>
<gene>
    <name evidence="9" type="primary">6042184</name>
    <name evidence="8" type="ORF">CpipJ_CPIJ009782</name>
</gene>
<dbReference type="Proteomes" id="UP000002320">
    <property type="component" value="Unassembled WGS sequence"/>
</dbReference>
<reference evidence="9" key="2">
    <citation type="submission" date="2020-05" db="UniProtKB">
        <authorList>
            <consortium name="EnsemblMetazoa"/>
        </authorList>
    </citation>
    <scope>IDENTIFICATION</scope>
    <source>
        <strain evidence="9">JHB</strain>
    </source>
</reference>
<feature type="domain" description="C2H2-type" evidence="7">
    <location>
        <begin position="169"/>
        <end position="197"/>
    </location>
</feature>
<dbReference type="EnsemblMetazoa" id="CPIJ009782-RA">
    <property type="protein sequence ID" value="CPIJ009782-PA"/>
    <property type="gene ID" value="CPIJ009782"/>
</dbReference>
<feature type="domain" description="C2H2-type" evidence="7">
    <location>
        <begin position="480"/>
        <end position="507"/>
    </location>
</feature>
<feature type="region of interest" description="Disordered" evidence="6">
    <location>
        <begin position="428"/>
        <end position="448"/>
    </location>
</feature>
<organism>
    <name type="scientific">Culex quinquefasciatus</name>
    <name type="common">Southern house mosquito</name>
    <name type="synonym">Culex pungens</name>
    <dbReference type="NCBI Taxonomy" id="7176"/>
    <lineage>
        <taxon>Eukaryota</taxon>
        <taxon>Metazoa</taxon>
        <taxon>Ecdysozoa</taxon>
        <taxon>Arthropoda</taxon>
        <taxon>Hexapoda</taxon>
        <taxon>Insecta</taxon>
        <taxon>Pterygota</taxon>
        <taxon>Neoptera</taxon>
        <taxon>Endopterygota</taxon>
        <taxon>Diptera</taxon>
        <taxon>Nematocera</taxon>
        <taxon>Culicoidea</taxon>
        <taxon>Culicidae</taxon>
        <taxon>Culicinae</taxon>
        <taxon>Culicini</taxon>
        <taxon>Culex</taxon>
        <taxon>Culex</taxon>
    </lineage>
</organism>
<dbReference type="OMA" id="HEARCEE"/>
<dbReference type="SMART" id="SM00355">
    <property type="entry name" value="ZnF_C2H2"/>
    <property type="match status" value="18"/>
</dbReference>
<keyword evidence="10" id="KW-1185">Reference proteome</keyword>
<feature type="domain" description="C2H2-type" evidence="7">
    <location>
        <begin position="453"/>
        <end position="480"/>
    </location>
</feature>
<feature type="region of interest" description="Disordered" evidence="6">
    <location>
        <begin position="366"/>
        <end position="406"/>
    </location>
</feature>
<feature type="region of interest" description="Disordered" evidence="6">
    <location>
        <begin position="1"/>
        <end position="43"/>
    </location>
</feature>
<feature type="region of interest" description="Disordered" evidence="6">
    <location>
        <begin position="190"/>
        <end position="212"/>
    </location>
</feature>
<evidence type="ECO:0000256" key="5">
    <source>
        <dbReference type="PROSITE-ProRule" id="PRU00042"/>
    </source>
</evidence>
<evidence type="ECO:0000313" key="9">
    <source>
        <dbReference type="EnsemblMetazoa" id="CPIJ009782-PA"/>
    </source>
</evidence>
<dbReference type="VEuPathDB" id="VectorBase:CQUJHB005942"/>
<keyword evidence="4" id="KW-0862">Zinc</keyword>
<feature type="domain" description="C2H2-type" evidence="7">
    <location>
        <begin position="142"/>
        <end position="169"/>
    </location>
</feature>
<evidence type="ECO:0000256" key="1">
    <source>
        <dbReference type="ARBA" id="ARBA00022723"/>
    </source>
</evidence>
<dbReference type="HOGENOM" id="CLU_387461_0_0_1"/>
<proteinExistence type="predicted"/>
<evidence type="ECO:0000256" key="6">
    <source>
        <dbReference type="SAM" id="MobiDB-lite"/>
    </source>
</evidence>
<feature type="domain" description="C2H2-type" evidence="7">
    <location>
        <begin position="269"/>
        <end position="299"/>
    </location>
</feature>
<evidence type="ECO:0000256" key="4">
    <source>
        <dbReference type="ARBA" id="ARBA00022833"/>
    </source>
</evidence>
<evidence type="ECO:0000256" key="2">
    <source>
        <dbReference type="ARBA" id="ARBA00022737"/>
    </source>
</evidence>
<dbReference type="InterPro" id="IPR036236">
    <property type="entry name" value="Znf_C2H2_sf"/>
</dbReference>
<sequence length="713" mass="81070">MDDSLNTTSNPVMGSHEDEFQEQSASEGPEDDESPTEDNNSSKIYSCDRCPKRYVQLAHLQSHQKYCKTPLEKVESKTQMCHLCPAKFKKTAEFRYHMLKHNGETPYGCRSEGCTKGFHSPKARLAHEKKCGREQQSGPGEVVCDVCGAVFKSANALTQHALSHREPSHECHICSEKFVRKGKLGSHYRKKHKVEPPWKKEAGDGESSEEEDECGDCGRVFDSATNLRMHRKFCKATAGVLTCEQCGRVFTDKARFGYHMNQHNDVRPFECQIEGCTKSFFSPDMRKKHHRVCGKSDKPIECTVCGAKLKTSDSLRTHMQTHSTGPRPTCHICGQEFTMKGNLREHLNRHANGTLKRTRVKATLKCKSRYQKREESSDEDEPKKRKSKRKATAESTPEQPDSVFELDEVKQEIVEEEIIVTEHQVPPLESDLPLNQGTKRPKRARAVPTSSAHKCTECEATFTKAHSLKNHMQVHSKRRYECTVCGKKLLKQASLDVHMQSHERNKADKSSESLEIHSCDDCCKSFVGLVALQAHRVDCEKIGAPLATSGSYCHLCPAAFQDADQLRLHLGEHGDELEDSTLKCRHEGCEERFSNCGDLWEHEARCEEVGHFVCDICAGPVEEFDELRRHEEAHLEQAASCRICGETFYSETDSEHHWRTHFGEALPDEELPKDANWRLMESMPESTLCELCSKGFVTELVLRLHRQFCEQRF</sequence>
<evidence type="ECO:0000313" key="10">
    <source>
        <dbReference type="Proteomes" id="UP000002320"/>
    </source>
</evidence>
<feature type="domain" description="C2H2-type" evidence="7">
    <location>
        <begin position="79"/>
        <end position="106"/>
    </location>
</feature>
<feature type="domain" description="C2H2-type" evidence="7">
    <location>
        <begin position="212"/>
        <end position="232"/>
    </location>
</feature>
<dbReference type="GO" id="GO:0008270">
    <property type="term" value="F:zinc ion binding"/>
    <property type="evidence" value="ECO:0007669"/>
    <property type="project" value="UniProtKB-KW"/>
</dbReference>
<dbReference type="PROSITE" id="PS50157">
    <property type="entry name" value="ZINC_FINGER_C2H2_2"/>
    <property type="match status" value="12"/>
</dbReference>
<feature type="compositionally biased region" description="Basic and acidic residues" evidence="6">
    <location>
        <begin position="194"/>
        <end position="203"/>
    </location>
</feature>
<keyword evidence="3 5" id="KW-0863">Zinc-finger</keyword>
<dbReference type="STRING" id="7176.B0WRJ6"/>
<feature type="domain" description="C2H2-type" evidence="7">
    <location>
        <begin position="300"/>
        <end position="328"/>
    </location>
</feature>
<feature type="domain" description="C2H2-type" evidence="7">
    <location>
        <begin position="45"/>
        <end position="73"/>
    </location>
</feature>
<dbReference type="Pfam" id="PF00096">
    <property type="entry name" value="zf-C2H2"/>
    <property type="match status" value="5"/>
</dbReference>
<evidence type="ECO:0000256" key="3">
    <source>
        <dbReference type="ARBA" id="ARBA00022771"/>
    </source>
</evidence>
<protein>
    <submittedName>
        <fullName evidence="8 9">Zinc finger protein 596</fullName>
    </submittedName>
</protein>
<dbReference type="AlphaFoldDB" id="B0WRJ6"/>
<feature type="domain" description="C2H2-type" evidence="7">
    <location>
        <begin position="241"/>
        <end position="268"/>
    </location>
</feature>
<dbReference type="Gene3D" id="3.30.160.60">
    <property type="entry name" value="Classic Zinc Finger"/>
    <property type="match status" value="8"/>
</dbReference>